<dbReference type="EMBL" id="AP022839">
    <property type="protein sequence ID" value="BCA96477.1"/>
    <property type="molecule type" value="Genomic_DNA"/>
</dbReference>
<evidence type="ECO:0000256" key="1">
    <source>
        <dbReference type="SAM" id="SignalP"/>
    </source>
</evidence>
<gene>
    <name evidence="2" type="ORF">TUM19329_28380</name>
</gene>
<accession>A0A6F8T8I5</accession>
<dbReference type="RefSeq" id="WP_173237794.1">
    <property type="nucleotide sequence ID" value="NZ_AP022839.1"/>
</dbReference>
<dbReference type="Gene3D" id="2.40.160.20">
    <property type="match status" value="1"/>
</dbReference>
<proteinExistence type="predicted"/>
<keyword evidence="3" id="KW-1185">Reference proteome</keyword>
<organism evidence="2 3">
    <name type="scientific">Legionella antarctica</name>
    <dbReference type="NCBI Taxonomy" id="2708020"/>
    <lineage>
        <taxon>Bacteria</taxon>
        <taxon>Pseudomonadati</taxon>
        <taxon>Pseudomonadota</taxon>
        <taxon>Gammaproteobacteria</taxon>
        <taxon>Legionellales</taxon>
        <taxon>Legionellaceae</taxon>
        <taxon>Legionella</taxon>
    </lineage>
</organism>
<protein>
    <recommendedName>
        <fullName evidence="4">Opacity protein and related surface antigens</fullName>
    </recommendedName>
</protein>
<dbReference type="InterPro" id="IPR011250">
    <property type="entry name" value="OMP/PagP_B-barrel"/>
</dbReference>
<sequence length="247" mass="26339">MKANKVALGMLSFFLYGSVLAGTMGDAPRSWAKVFTLSAGPAWTDSGDTQTFFLAPEIEKTYSASKNTSTLFNGEVFLGVQHSLSATILGQIGLAVAATSNTAINGEIWDDADPQFNTLIYSYKINHAHVAVKGKLLADMGYMAIPYVSASAGVGFNRAHNFNNTPVIFEALPNSNYGSNSETAFSYTVGVGLQKAINQNLQVGIGYEFADWGKSQLGRAFGQTLGNGLSQGHVYTNGLMFNLSFLA</sequence>
<feature type="signal peptide" evidence="1">
    <location>
        <begin position="1"/>
        <end position="21"/>
    </location>
</feature>
<feature type="chain" id="PRO_5026095262" description="Opacity protein and related surface antigens" evidence="1">
    <location>
        <begin position="22"/>
        <end position="247"/>
    </location>
</feature>
<dbReference type="Proteomes" id="UP000502894">
    <property type="component" value="Chromosome"/>
</dbReference>
<evidence type="ECO:0008006" key="4">
    <source>
        <dbReference type="Google" id="ProtNLM"/>
    </source>
</evidence>
<dbReference type="AlphaFoldDB" id="A0A6F8T8I5"/>
<dbReference type="KEGG" id="lant:TUM19329_28380"/>
<keyword evidence="1" id="KW-0732">Signal</keyword>
<evidence type="ECO:0000313" key="3">
    <source>
        <dbReference type="Proteomes" id="UP000502894"/>
    </source>
</evidence>
<dbReference type="SUPFAM" id="SSF56925">
    <property type="entry name" value="OMPA-like"/>
    <property type="match status" value="1"/>
</dbReference>
<evidence type="ECO:0000313" key="2">
    <source>
        <dbReference type="EMBL" id="BCA96477.1"/>
    </source>
</evidence>
<name>A0A6F8T8I5_9GAMM</name>
<reference evidence="2" key="1">
    <citation type="journal article" date="2020" name="Microbiol. Resour. Announc.">
        <title>Complete Genome Sequence of Novel Psychrotolerant Legionella Strain TUM19329, Isolated from Antarctic Lake Sediment.</title>
        <authorList>
            <person name="Shimada S."/>
            <person name="Nakai R."/>
            <person name="Aoki K."/>
            <person name="Shimoeda N."/>
            <person name="Ohno G."/>
            <person name="Miyazaki Y."/>
            <person name="Kudoh S."/>
            <person name="Imura S."/>
            <person name="Watanabe K."/>
            <person name="Ishii Y."/>
            <person name="Tateda K."/>
        </authorList>
    </citation>
    <scope>NUCLEOTIDE SEQUENCE [LARGE SCALE GENOMIC DNA]</scope>
    <source>
        <strain evidence="2">TUM19329</strain>
    </source>
</reference>